<evidence type="ECO:0000256" key="3">
    <source>
        <dbReference type="RuleBase" id="RU003694"/>
    </source>
</evidence>
<dbReference type="Proteomes" id="UP000663570">
    <property type="component" value="Chromosome"/>
</dbReference>
<dbReference type="InterPro" id="IPR016039">
    <property type="entry name" value="Thiolase-like"/>
</dbReference>
<dbReference type="PROSITE" id="PS52004">
    <property type="entry name" value="KS3_2"/>
    <property type="match status" value="1"/>
</dbReference>
<dbReference type="PANTHER" id="PTHR11712">
    <property type="entry name" value="POLYKETIDE SYNTHASE-RELATED"/>
    <property type="match status" value="1"/>
</dbReference>
<name>A0ABX7M232_9RHOO</name>
<sequence length="350" mass="35706">MRITARALVSAAGLSLADAVHCALEGERALASREGRPFAAMPLAGEWGHRLHGALDLLAQALPAPADALLNIGSSSWQIGGAERAERVGVLAGSPPTFAAGIAHRLGISASPRCFSVACVSGLAALDAAQVELATGRARQVRVIGLELDNAFTRQGFAAMQLLSSTPCKPFDRQRDGLMLGEAIGVLDCDARDGAGWHLSGSGSALDRSGPTSADASGEPVAAAIRLALRRAGRAPADIGVVKLHGAGSPMTESAEAAGLRAVFDEVPPCVSFKGLIGHTLGASGPAEIALLTACLDQGWMPATLGFDAADPALGIAPSTTARRWDGRPALVLAMGFGGQVWAGVLEHRV</sequence>
<dbReference type="Pfam" id="PF00109">
    <property type="entry name" value="ketoacyl-synt"/>
    <property type="match status" value="1"/>
</dbReference>
<keyword evidence="2 3" id="KW-0808">Transferase</keyword>
<dbReference type="InterPro" id="IPR014030">
    <property type="entry name" value="Ketoacyl_synth_N"/>
</dbReference>
<organism evidence="5 6">
    <name type="scientific">Niveibacterium microcysteis</name>
    <dbReference type="NCBI Taxonomy" id="2811415"/>
    <lineage>
        <taxon>Bacteria</taxon>
        <taxon>Pseudomonadati</taxon>
        <taxon>Pseudomonadota</taxon>
        <taxon>Betaproteobacteria</taxon>
        <taxon>Rhodocyclales</taxon>
        <taxon>Rhodocyclaceae</taxon>
        <taxon>Niveibacterium</taxon>
    </lineage>
</organism>
<evidence type="ECO:0000256" key="1">
    <source>
        <dbReference type="ARBA" id="ARBA00008467"/>
    </source>
</evidence>
<dbReference type="SUPFAM" id="SSF53901">
    <property type="entry name" value="Thiolase-like"/>
    <property type="match status" value="2"/>
</dbReference>
<dbReference type="EMBL" id="CP071060">
    <property type="protein sequence ID" value="QSI75832.1"/>
    <property type="molecule type" value="Genomic_DNA"/>
</dbReference>
<evidence type="ECO:0000313" key="6">
    <source>
        <dbReference type="Proteomes" id="UP000663570"/>
    </source>
</evidence>
<gene>
    <name evidence="5" type="ORF">JY500_15270</name>
</gene>
<dbReference type="RefSeq" id="WP_206253693.1">
    <property type="nucleotide sequence ID" value="NZ_CP071060.1"/>
</dbReference>
<protein>
    <recommendedName>
        <fullName evidence="4">Ketosynthase family 3 (KS3) domain-containing protein</fullName>
    </recommendedName>
</protein>
<evidence type="ECO:0000256" key="2">
    <source>
        <dbReference type="ARBA" id="ARBA00022679"/>
    </source>
</evidence>
<keyword evidence="6" id="KW-1185">Reference proteome</keyword>
<proteinExistence type="inferred from homology"/>
<feature type="domain" description="Ketosynthase family 3 (KS3)" evidence="4">
    <location>
        <begin position="1"/>
        <end position="348"/>
    </location>
</feature>
<evidence type="ECO:0000313" key="5">
    <source>
        <dbReference type="EMBL" id="QSI75832.1"/>
    </source>
</evidence>
<dbReference type="InterPro" id="IPR020841">
    <property type="entry name" value="PKS_Beta-ketoAc_synthase_dom"/>
</dbReference>
<dbReference type="PANTHER" id="PTHR11712:SF347">
    <property type="entry name" value="BETA KETOACYL-ACYL CARRIER PROTEIN SYNTHASE"/>
    <property type="match status" value="1"/>
</dbReference>
<evidence type="ECO:0000259" key="4">
    <source>
        <dbReference type="PROSITE" id="PS52004"/>
    </source>
</evidence>
<dbReference type="Pfam" id="PF02801">
    <property type="entry name" value="Ketoacyl-synt_C"/>
    <property type="match status" value="1"/>
</dbReference>
<dbReference type="InterPro" id="IPR014031">
    <property type="entry name" value="Ketoacyl_synth_C"/>
</dbReference>
<reference evidence="5 6" key="1">
    <citation type="submission" date="2021-02" db="EMBL/GenBank/DDBJ databases">
        <title>Niveibacterium changnyeongensis HC41.</title>
        <authorList>
            <person name="Kang M."/>
        </authorList>
    </citation>
    <scope>NUCLEOTIDE SEQUENCE [LARGE SCALE GENOMIC DNA]</scope>
    <source>
        <strain evidence="5 6">HC41</strain>
    </source>
</reference>
<accession>A0ABX7M232</accession>
<dbReference type="InterPro" id="IPR000794">
    <property type="entry name" value="Beta-ketoacyl_synthase"/>
</dbReference>
<dbReference type="Gene3D" id="3.40.47.10">
    <property type="match status" value="1"/>
</dbReference>
<comment type="similarity">
    <text evidence="1 3">Belongs to the thiolase-like superfamily. Beta-ketoacyl-ACP synthases family.</text>
</comment>